<keyword evidence="2" id="KW-0436">Ligase</keyword>
<evidence type="ECO:0000313" key="2">
    <source>
        <dbReference type="EMBL" id="EKC43917.1"/>
    </source>
</evidence>
<protein>
    <submittedName>
        <fullName evidence="2">UDP-N-acetylmuramoylalanyl-D-glutamate--2, 6-diaminopimelate ligase</fullName>
    </submittedName>
</protein>
<evidence type="ECO:0000259" key="1">
    <source>
        <dbReference type="Pfam" id="PF02875"/>
    </source>
</evidence>
<dbReference type="EMBL" id="AJWY01014384">
    <property type="protein sequence ID" value="EKC43917.1"/>
    <property type="molecule type" value="Genomic_DNA"/>
</dbReference>
<reference evidence="2" key="1">
    <citation type="journal article" date="2013" name="Environ. Microbiol.">
        <title>Microbiota from the distal guts of lean and obese adolescents exhibit partial functional redundancy besides clear differences in community structure.</title>
        <authorList>
            <person name="Ferrer M."/>
            <person name="Ruiz A."/>
            <person name="Lanza F."/>
            <person name="Haange S.B."/>
            <person name="Oberbach A."/>
            <person name="Till H."/>
            <person name="Bargiela R."/>
            <person name="Campoy C."/>
            <person name="Segura M.T."/>
            <person name="Richter M."/>
            <person name="von Bergen M."/>
            <person name="Seifert J."/>
            <person name="Suarez A."/>
        </authorList>
    </citation>
    <scope>NUCLEOTIDE SEQUENCE</scope>
</reference>
<dbReference type="Gene3D" id="3.40.1190.10">
    <property type="entry name" value="Mur-like, catalytic domain"/>
    <property type="match status" value="1"/>
</dbReference>
<sequence length="87" mass="9593">MEKNERIKTDIPGRFSVYNSLAAISVALRLGCSTENIKTALENVKVPGRSELVDNKLGLTIMVDYAHSPESLENILQAVKSYTRGKV</sequence>
<gene>
    <name evidence="2" type="ORF">LEA_20902</name>
</gene>
<name>K1R3Y9_9ZZZZ</name>
<dbReference type="PANTHER" id="PTHR23135:SF4">
    <property type="entry name" value="UDP-N-ACETYLMURAMOYL-L-ALANYL-D-GLUTAMATE--2,6-DIAMINOPIMELATE LIGASE MURE HOMOLOG, CHLOROPLASTIC"/>
    <property type="match status" value="1"/>
</dbReference>
<dbReference type="SUPFAM" id="SSF53244">
    <property type="entry name" value="MurD-like peptide ligases, peptide-binding domain"/>
    <property type="match status" value="1"/>
</dbReference>
<feature type="domain" description="Mur ligase C-terminal" evidence="1">
    <location>
        <begin position="48"/>
        <end position="86"/>
    </location>
</feature>
<dbReference type="Pfam" id="PF02875">
    <property type="entry name" value="Mur_ligase_C"/>
    <property type="match status" value="1"/>
</dbReference>
<dbReference type="PANTHER" id="PTHR23135">
    <property type="entry name" value="MUR LIGASE FAMILY MEMBER"/>
    <property type="match status" value="1"/>
</dbReference>
<dbReference type="InterPro" id="IPR036615">
    <property type="entry name" value="Mur_ligase_C_dom_sf"/>
</dbReference>
<dbReference type="InterPro" id="IPR004101">
    <property type="entry name" value="Mur_ligase_C"/>
</dbReference>
<accession>K1R3Y9</accession>
<comment type="caution">
    <text evidence="2">The sequence shown here is derived from an EMBL/GenBank/DDBJ whole genome shotgun (WGS) entry which is preliminary data.</text>
</comment>
<dbReference type="GO" id="GO:0005524">
    <property type="term" value="F:ATP binding"/>
    <property type="evidence" value="ECO:0007669"/>
    <property type="project" value="InterPro"/>
</dbReference>
<dbReference type="Gene3D" id="3.90.190.20">
    <property type="entry name" value="Mur ligase, C-terminal domain"/>
    <property type="match status" value="1"/>
</dbReference>
<dbReference type="SUPFAM" id="SSF53623">
    <property type="entry name" value="MurD-like peptide ligases, catalytic domain"/>
    <property type="match status" value="1"/>
</dbReference>
<dbReference type="InterPro" id="IPR036565">
    <property type="entry name" value="Mur-like_cat_sf"/>
</dbReference>
<proteinExistence type="predicted"/>
<dbReference type="AlphaFoldDB" id="K1R3Y9"/>
<organism evidence="2">
    <name type="scientific">human gut metagenome</name>
    <dbReference type="NCBI Taxonomy" id="408170"/>
    <lineage>
        <taxon>unclassified sequences</taxon>
        <taxon>metagenomes</taxon>
        <taxon>organismal metagenomes</taxon>
    </lineage>
</organism>
<feature type="non-terminal residue" evidence="2">
    <location>
        <position position="87"/>
    </location>
</feature>
<dbReference type="GO" id="GO:0016881">
    <property type="term" value="F:acid-amino acid ligase activity"/>
    <property type="evidence" value="ECO:0007669"/>
    <property type="project" value="InterPro"/>
</dbReference>